<comment type="caution">
    <text evidence="1">The sequence shown here is derived from an EMBL/GenBank/DDBJ whole genome shotgun (WGS) entry which is preliminary data.</text>
</comment>
<evidence type="ECO:0000313" key="2">
    <source>
        <dbReference type="Proteomes" id="UP000765509"/>
    </source>
</evidence>
<sequence>MAQATAAWTISSISVTPIPPNPTNTQINFPEGPESTLETSLQDNQHSTFLHYLLLNLGGNPVESQEPFGKSKQPSINIQLSSQAHVRYKKRLMVGKEKDH</sequence>
<dbReference type="EMBL" id="AVOT02000750">
    <property type="protein sequence ID" value="MBW0464306.1"/>
    <property type="molecule type" value="Genomic_DNA"/>
</dbReference>
<gene>
    <name evidence="1" type="ORF">O181_004021</name>
</gene>
<protein>
    <submittedName>
        <fullName evidence="1">Uncharacterized protein</fullName>
    </submittedName>
</protein>
<evidence type="ECO:0000313" key="1">
    <source>
        <dbReference type="EMBL" id="MBW0464306.1"/>
    </source>
</evidence>
<proteinExistence type="predicted"/>
<dbReference type="Proteomes" id="UP000765509">
    <property type="component" value="Unassembled WGS sequence"/>
</dbReference>
<reference evidence="1" key="1">
    <citation type="submission" date="2021-03" db="EMBL/GenBank/DDBJ databases">
        <title>Draft genome sequence of rust myrtle Austropuccinia psidii MF-1, a brazilian biotype.</title>
        <authorList>
            <person name="Quecine M.C."/>
            <person name="Pachon D.M.R."/>
            <person name="Bonatelli M.L."/>
            <person name="Correr F.H."/>
            <person name="Franceschini L.M."/>
            <person name="Leite T.F."/>
            <person name="Margarido G.R.A."/>
            <person name="Almeida C.A."/>
            <person name="Ferrarezi J.A."/>
            <person name="Labate C.A."/>
        </authorList>
    </citation>
    <scope>NUCLEOTIDE SEQUENCE</scope>
    <source>
        <strain evidence="1">MF-1</strain>
    </source>
</reference>
<keyword evidence="2" id="KW-1185">Reference proteome</keyword>
<dbReference type="AlphaFoldDB" id="A0A9Q3GEN2"/>
<accession>A0A9Q3GEN2</accession>
<name>A0A9Q3GEN2_9BASI</name>
<organism evidence="1 2">
    <name type="scientific">Austropuccinia psidii MF-1</name>
    <dbReference type="NCBI Taxonomy" id="1389203"/>
    <lineage>
        <taxon>Eukaryota</taxon>
        <taxon>Fungi</taxon>
        <taxon>Dikarya</taxon>
        <taxon>Basidiomycota</taxon>
        <taxon>Pucciniomycotina</taxon>
        <taxon>Pucciniomycetes</taxon>
        <taxon>Pucciniales</taxon>
        <taxon>Sphaerophragmiaceae</taxon>
        <taxon>Austropuccinia</taxon>
    </lineage>
</organism>